<protein>
    <submittedName>
        <fullName evidence="3">DNA-binding domain-containing protein</fullName>
    </submittedName>
</protein>
<evidence type="ECO:0000313" key="4">
    <source>
        <dbReference type="Proteomes" id="UP001626549"/>
    </source>
</evidence>
<gene>
    <name evidence="3" type="ORF">R0137_09610</name>
</gene>
<name>A0ABZ0I7M4_9GAMM</name>
<evidence type="ECO:0000259" key="2">
    <source>
        <dbReference type="Pfam" id="PF22106"/>
    </source>
</evidence>
<reference evidence="3 4" key="1">
    <citation type="submission" date="2023-10" db="EMBL/GenBank/DDBJ databases">
        <title>Two novel species belonging to the OM43/NOR5 clade.</title>
        <authorList>
            <person name="Park M."/>
        </authorList>
    </citation>
    <scope>NUCLEOTIDE SEQUENCE [LARGE SCALE GENOMIC DNA]</scope>
    <source>
        <strain evidence="3 4">IMCC45268</strain>
    </source>
</reference>
<dbReference type="RefSeq" id="WP_407326210.1">
    <property type="nucleotide sequence ID" value="NZ_CP136865.1"/>
</dbReference>
<dbReference type="GO" id="GO:0003677">
    <property type="term" value="F:DNA binding"/>
    <property type="evidence" value="ECO:0007669"/>
    <property type="project" value="UniProtKB-KW"/>
</dbReference>
<evidence type="ECO:0000313" key="3">
    <source>
        <dbReference type="EMBL" id="WOJ95512.1"/>
    </source>
</evidence>
<dbReference type="InterPro" id="IPR018640">
    <property type="entry name" value="DUF2063"/>
</dbReference>
<dbReference type="InterPro" id="IPR054098">
    <property type="entry name" value="NGO1945-like_C"/>
</dbReference>
<keyword evidence="3" id="KW-0238">DNA-binding</keyword>
<feature type="domain" description="Putative DNA-binding" evidence="1">
    <location>
        <begin position="7"/>
        <end position="93"/>
    </location>
</feature>
<organism evidence="3 4">
    <name type="scientific">Congregibacter brevis</name>
    <dbReference type="NCBI Taxonomy" id="3081201"/>
    <lineage>
        <taxon>Bacteria</taxon>
        <taxon>Pseudomonadati</taxon>
        <taxon>Pseudomonadota</taxon>
        <taxon>Gammaproteobacteria</taxon>
        <taxon>Cellvibrionales</taxon>
        <taxon>Halieaceae</taxon>
        <taxon>Congregibacter</taxon>
    </lineage>
</organism>
<dbReference type="Pfam" id="PF22106">
    <property type="entry name" value="NGO1945_C"/>
    <property type="match status" value="1"/>
</dbReference>
<keyword evidence="4" id="KW-1185">Reference proteome</keyword>
<dbReference type="EMBL" id="CP136865">
    <property type="protein sequence ID" value="WOJ95512.1"/>
    <property type="molecule type" value="Genomic_DNA"/>
</dbReference>
<dbReference type="Gene3D" id="3.90.930.50">
    <property type="match status" value="1"/>
</dbReference>
<proteinExistence type="predicted"/>
<dbReference type="Pfam" id="PF09836">
    <property type="entry name" value="DUF2063"/>
    <property type="match status" value="1"/>
</dbReference>
<dbReference type="InterPro" id="IPR044922">
    <property type="entry name" value="DUF2063_N_sf"/>
</dbReference>
<feature type="domain" description="NGO1945-like C-terminal" evidence="2">
    <location>
        <begin position="145"/>
        <end position="238"/>
    </location>
</feature>
<dbReference type="Gene3D" id="1.10.150.690">
    <property type="entry name" value="DUF2063"/>
    <property type="match status" value="1"/>
</dbReference>
<sequence>MTTALSQAQREMAAYLRDPDGFSPPAGIEQRRLRIYRDLVYRNIEGFISSAFPILRGLYTDEAWEGRVRAFIQTHRCKTPLFLQISEEFLAFMQTLPNTELRPFEAELAHYEWLELAVDVAEGDVPGIWRPEEEVGLTAIEAGFSTTARLGSYVFAVHRIGGSYQPDEAGDPSFLLVYRDRENRVQFMELSPGSARLIQEVRDGADSSVAALLNRLASEWGMASEQLLEFGWTQLKEFNEAGIIALKSSAV</sequence>
<evidence type="ECO:0000259" key="1">
    <source>
        <dbReference type="Pfam" id="PF09836"/>
    </source>
</evidence>
<accession>A0ABZ0I7M4</accession>
<dbReference type="Proteomes" id="UP001626549">
    <property type="component" value="Chromosome"/>
</dbReference>